<evidence type="ECO:0000256" key="5">
    <source>
        <dbReference type="ARBA" id="ARBA00023125"/>
    </source>
</evidence>
<gene>
    <name evidence="11" type="ORF">CGOC_LOCUS13270</name>
</gene>
<keyword evidence="12" id="KW-1185">Reference proteome</keyword>
<feature type="compositionally biased region" description="Basic and acidic residues" evidence="9">
    <location>
        <begin position="24"/>
        <end position="40"/>
    </location>
</feature>
<keyword evidence="5" id="KW-0238">DNA-binding</keyword>
<name>A0A3P7NM18_CYLGO</name>
<dbReference type="EMBL" id="UYRV01129754">
    <property type="protein sequence ID" value="VDN36658.1"/>
    <property type="molecule type" value="Genomic_DNA"/>
</dbReference>
<dbReference type="InterPro" id="IPR013088">
    <property type="entry name" value="Znf_NHR/GATA"/>
</dbReference>
<dbReference type="GO" id="GO:0043565">
    <property type="term" value="F:sequence-specific DNA binding"/>
    <property type="evidence" value="ECO:0007669"/>
    <property type="project" value="InterPro"/>
</dbReference>
<evidence type="ECO:0000259" key="10">
    <source>
        <dbReference type="Pfam" id="PF00105"/>
    </source>
</evidence>
<dbReference type="GO" id="GO:0003700">
    <property type="term" value="F:DNA-binding transcription factor activity"/>
    <property type="evidence" value="ECO:0007669"/>
    <property type="project" value="InterPro"/>
</dbReference>
<protein>
    <recommendedName>
        <fullName evidence="10">Nuclear receptor domain-containing protein</fullName>
    </recommendedName>
</protein>
<keyword evidence="1" id="KW-0479">Metal-binding</keyword>
<dbReference type="OrthoDB" id="5771769at2759"/>
<evidence type="ECO:0000256" key="9">
    <source>
        <dbReference type="SAM" id="MobiDB-lite"/>
    </source>
</evidence>
<evidence type="ECO:0000256" key="3">
    <source>
        <dbReference type="ARBA" id="ARBA00022833"/>
    </source>
</evidence>
<evidence type="ECO:0000256" key="8">
    <source>
        <dbReference type="ARBA" id="ARBA00023242"/>
    </source>
</evidence>
<dbReference type="Pfam" id="PF00105">
    <property type="entry name" value="zf-C4"/>
    <property type="match status" value="1"/>
</dbReference>
<evidence type="ECO:0000256" key="7">
    <source>
        <dbReference type="ARBA" id="ARBA00023170"/>
    </source>
</evidence>
<feature type="domain" description="Nuclear receptor" evidence="10">
    <location>
        <begin position="2"/>
        <end position="21"/>
    </location>
</feature>
<dbReference type="AlphaFoldDB" id="A0A3P7NM18"/>
<keyword evidence="4" id="KW-0805">Transcription regulation</keyword>
<evidence type="ECO:0000256" key="4">
    <source>
        <dbReference type="ARBA" id="ARBA00023015"/>
    </source>
</evidence>
<evidence type="ECO:0000256" key="2">
    <source>
        <dbReference type="ARBA" id="ARBA00022771"/>
    </source>
</evidence>
<keyword evidence="6" id="KW-0804">Transcription</keyword>
<accession>A0A3P7NM18</accession>
<evidence type="ECO:0000313" key="11">
    <source>
        <dbReference type="EMBL" id="VDN36658.1"/>
    </source>
</evidence>
<keyword evidence="2" id="KW-0863">Zinc-finger</keyword>
<feature type="region of interest" description="Disordered" evidence="9">
    <location>
        <begin position="20"/>
        <end position="49"/>
    </location>
</feature>
<organism evidence="11 12">
    <name type="scientific">Cylicostephanus goldi</name>
    <name type="common">Nematode worm</name>
    <dbReference type="NCBI Taxonomy" id="71465"/>
    <lineage>
        <taxon>Eukaryota</taxon>
        <taxon>Metazoa</taxon>
        <taxon>Ecdysozoa</taxon>
        <taxon>Nematoda</taxon>
        <taxon>Chromadorea</taxon>
        <taxon>Rhabditida</taxon>
        <taxon>Rhabditina</taxon>
        <taxon>Rhabditomorpha</taxon>
        <taxon>Strongyloidea</taxon>
        <taxon>Strongylidae</taxon>
        <taxon>Cylicostephanus</taxon>
    </lineage>
</organism>
<dbReference type="InterPro" id="IPR001628">
    <property type="entry name" value="Znf_hrmn_rcpt"/>
</dbReference>
<proteinExistence type="predicted"/>
<keyword evidence="3" id="KW-0862">Zinc</keyword>
<dbReference type="Gene3D" id="3.30.50.10">
    <property type="entry name" value="Erythroid Transcription Factor GATA-1, subunit A"/>
    <property type="match status" value="1"/>
</dbReference>
<sequence length="49" mass="5890">MRRNQCQACRLEKCLRVNMNRHAVQHERPNGKERWQDPAEARTPNFKNA</sequence>
<evidence type="ECO:0000256" key="6">
    <source>
        <dbReference type="ARBA" id="ARBA00023163"/>
    </source>
</evidence>
<dbReference type="GO" id="GO:0008270">
    <property type="term" value="F:zinc ion binding"/>
    <property type="evidence" value="ECO:0007669"/>
    <property type="project" value="UniProtKB-KW"/>
</dbReference>
<dbReference type="Proteomes" id="UP000271889">
    <property type="component" value="Unassembled WGS sequence"/>
</dbReference>
<evidence type="ECO:0000313" key="12">
    <source>
        <dbReference type="Proteomes" id="UP000271889"/>
    </source>
</evidence>
<evidence type="ECO:0000256" key="1">
    <source>
        <dbReference type="ARBA" id="ARBA00022723"/>
    </source>
</evidence>
<keyword evidence="7" id="KW-0675">Receptor</keyword>
<keyword evidence="8" id="KW-0539">Nucleus</keyword>
<reference evidence="11 12" key="1">
    <citation type="submission" date="2018-11" db="EMBL/GenBank/DDBJ databases">
        <authorList>
            <consortium name="Pathogen Informatics"/>
        </authorList>
    </citation>
    <scope>NUCLEOTIDE SEQUENCE [LARGE SCALE GENOMIC DNA]</scope>
</reference>
<dbReference type="SUPFAM" id="SSF57716">
    <property type="entry name" value="Glucocorticoid receptor-like (DNA-binding domain)"/>
    <property type="match status" value="1"/>
</dbReference>